<dbReference type="GO" id="GO:0008839">
    <property type="term" value="F:4-hydroxy-tetrahydrodipicolinate reductase"/>
    <property type="evidence" value="ECO:0007669"/>
    <property type="project" value="UniProtKB-UniRule"/>
</dbReference>
<dbReference type="PANTHER" id="PTHR20836">
    <property type="entry name" value="DIHYDRODIPICOLINATE REDUCTASE"/>
    <property type="match status" value="1"/>
</dbReference>
<dbReference type="Pfam" id="PF05173">
    <property type="entry name" value="DapB_C"/>
    <property type="match status" value="1"/>
</dbReference>
<dbReference type="SUPFAM" id="SSF55347">
    <property type="entry name" value="Glyceraldehyde-3-phosphate dehydrogenase-like, C-terminal domain"/>
    <property type="match status" value="1"/>
</dbReference>
<feature type="binding site" evidence="9">
    <location>
        <position position="143"/>
    </location>
    <ligand>
        <name>(S)-2,3,4,5-tetrahydrodipicolinate</name>
        <dbReference type="ChEBI" id="CHEBI:16845"/>
    </ligand>
</feature>
<dbReference type="GO" id="GO:0050661">
    <property type="term" value="F:NADP binding"/>
    <property type="evidence" value="ECO:0007669"/>
    <property type="project" value="UniProtKB-UniRule"/>
</dbReference>
<dbReference type="GO" id="GO:0051287">
    <property type="term" value="F:NAD binding"/>
    <property type="evidence" value="ECO:0007669"/>
    <property type="project" value="UniProtKB-UniRule"/>
</dbReference>
<dbReference type="Pfam" id="PF01113">
    <property type="entry name" value="DapB_N"/>
    <property type="match status" value="1"/>
</dbReference>
<evidence type="ECO:0000256" key="2">
    <source>
        <dbReference type="ARBA" id="ARBA00022490"/>
    </source>
</evidence>
<dbReference type="HAMAP" id="MF_00102">
    <property type="entry name" value="DapB"/>
    <property type="match status" value="1"/>
</dbReference>
<feature type="binding site" evidence="9">
    <location>
        <begin position="7"/>
        <end position="12"/>
    </location>
    <ligand>
        <name>NAD(+)</name>
        <dbReference type="ChEBI" id="CHEBI:57540"/>
    </ligand>
</feature>
<feature type="binding site" evidence="9">
    <location>
        <begin position="152"/>
        <end position="153"/>
    </location>
    <ligand>
        <name>(S)-2,3,4,5-tetrahydrodipicolinate</name>
        <dbReference type="ChEBI" id="CHEBI:16845"/>
    </ligand>
</feature>
<dbReference type="GO" id="GO:0005829">
    <property type="term" value="C:cytosol"/>
    <property type="evidence" value="ECO:0007669"/>
    <property type="project" value="TreeGrafter"/>
</dbReference>
<dbReference type="PIRSF" id="PIRSF000161">
    <property type="entry name" value="DHPR"/>
    <property type="match status" value="1"/>
</dbReference>
<comment type="caution">
    <text evidence="13">The sequence shown here is derived from an EMBL/GenBank/DDBJ whole genome shotgun (WGS) entry which is preliminary data.</text>
</comment>
<dbReference type="SUPFAM" id="SSF51735">
    <property type="entry name" value="NAD(P)-binding Rossmann-fold domains"/>
    <property type="match status" value="1"/>
</dbReference>
<keyword evidence="3 9" id="KW-0028">Amino-acid biosynthesis</keyword>
<protein>
    <recommendedName>
        <fullName evidence="9 10">4-hydroxy-tetrahydrodipicolinate reductase</fullName>
        <shortName evidence="9">HTPA reductase</shortName>
        <ecNumber evidence="9 10">1.17.1.8</ecNumber>
    </recommendedName>
</protein>
<comment type="catalytic activity">
    <reaction evidence="9">
        <text>(S)-2,3,4,5-tetrahydrodipicolinate + NADP(+) + H2O = (2S,4S)-4-hydroxy-2,3,4,5-tetrahydrodipicolinate + NADPH + H(+)</text>
        <dbReference type="Rhea" id="RHEA:35331"/>
        <dbReference type="ChEBI" id="CHEBI:15377"/>
        <dbReference type="ChEBI" id="CHEBI:15378"/>
        <dbReference type="ChEBI" id="CHEBI:16845"/>
        <dbReference type="ChEBI" id="CHEBI:57783"/>
        <dbReference type="ChEBI" id="CHEBI:58349"/>
        <dbReference type="ChEBI" id="CHEBI:67139"/>
        <dbReference type="EC" id="1.17.1.8"/>
    </reaction>
</comment>
<evidence type="ECO:0000256" key="3">
    <source>
        <dbReference type="ARBA" id="ARBA00022605"/>
    </source>
</evidence>
<dbReference type="Proteomes" id="UP000007652">
    <property type="component" value="Unassembled WGS sequence"/>
</dbReference>
<dbReference type="EMBL" id="CAKP01000019">
    <property type="protein sequence ID" value="CCC58126.1"/>
    <property type="molecule type" value="Genomic_DNA"/>
</dbReference>
<keyword evidence="4 9" id="KW-0521">NADP</keyword>
<dbReference type="FunFam" id="3.30.360.10:FF:000009">
    <property type="entry name" value="4-hydroxy-tetrahydrodipicolinate reductase"/>
    <property type="match status" value="1"/>
</dbReference>
<keyword evidence="6 9" id="KW-0560">Oxidoreductase</keyword>
<keyword evidence="7 9" id="KW-0520">NAD</keyword>
<dbReference type="Gene3D" id="3.40.50.720">
    <property type="entry name" value="NAD(P)-binding Rossmann-like Domain"/>
    <property type="match status" value="1"/>
</dbReference>
<dbReference type="eggNOG" id="COG0289">
    <property type="taxonomic scope" value="Bacteria"/>
</dbReference>
<evidence type="ECO:0000259" key="11">
    <source>
        <dbReference type="Pfam" id="PF01113"/>
    </source>
</evidence>
<name>G0V4T6_9CLOT</name>
<dbReference type="InterPro" id="IPR023940">
    <property type="entry name" value="DHDPR_bac"/>
</dbReference>
<dbReference type="PROSITE" id="PS01298">
    <property type="entry name" value="DAPB"/>
    <property type="match status" value="1"/>
</dbReference>
<evidence type="ECO:0000313" key="14">
    <source>
        <dbReference type="Proteomes" id="UP000007652"/>
    </source>
</evidence>
<feature type="domain" description="Dihydrodipicolinate reductase C-terminal" evidence="12">
    <location>
        <begin position="115"/>
        <end position="249"/>
    </location>
</feature>
<keyword evidence="5 9" id="KW-0220">Diaminopimelate biosynthesis</keyword>
<comment type="subunit">
    <text evidence="9">Homotetramer.</text>
</comment>
<dbReference type="OrthoDB" id="9790352at2"/>
<proteinExistence type="inferred from homology"/>
<evidence type="ECO:0000256" key="8">
    <source>
        <dbReference type="ARBA" id="ARBA00023154"/>
    </source>
</evidence>
<dbReference type="InterPro" id="IPR022664">
    <property type="entry name" value="DapB_N_CS"/>
</dbReference>
<dbReference type="AlphaFoldDB" id="G0V4T6"/>
<feature type="binding site" evidence="9">
    <location>
        <begin position="109"/>
        <end position="112"/>
    </location>
    <ligand>
        <name>NAD(+)</name>
        <dbReference type="ChEBI" id="CHEBI:57540"/>
    </ligand>
</feature>
<evidence type="ECO:0000256" key="10">
    <source>
        <dbReference type="NCBIfam" id="TIGR00036"/>
    </source>
</evidence>
<dbReference type="PANTHER" id="PTHR20836:SF7">
    <property type="entry name" value="4-HYDROXY-TETRAHYDRODIPICOLINATE REDUCTASE"/>
    <property type="match status" value="1"/>
</dbReference>
<keyword evidence="8 9" id="KW-0457">Lysine biosynthesis</keyword>
<dbReference type="GO" id="GO:0009089">
    <property type="term" value="P:lysine biosynthetic process via diaminopimelate"/>
    <property type="evidence" value="ECO:0007669"/>
    <property type="project" value="UniProtKB-UniRule"/>
</dbReference>
<keyword evidence="14" id="KW-1185">Reference proteome</keyword>
<feature type="domain" description="Dihydrodipicolinate reductase N-terminal" evidence="11">
    <location>
        <begin position="1"/>
        <end position="112"/>
    </location>
</feature>
<evidence type="ECO:0000259" key="12">
    <source>
        <dbReference type="Pfam" id="PF05173"/>
    </source>
</evidence>
<dbReference type="GO" id="GO:0016726">
    <property type="term" value="F:oxidoreductase activity, acting on CH or CH2 groups, NAD or NADP as acceptor"/>
    <property type="evidence" value="ECO:0007669"/>
    <property type="project" value="UniProtKB-UniRule"/>
</dbReference>
<comment type="function">
    <text evidence="9">Catalyzes the conversion of 4-hydroxy-tetrahydrodipicolinate (HTPA) to tetrahydrodipicolinate.</text>
</comment>
<feature type="active site" description="Proton donor/acceptor" evidence="9">
    <location>
        <position position="142"/>
    </location>
</feature>
<dbReference type="NCBIfam" id="TIGR00036">
    <property type="entry name" value="dapB"/>
    <property type="match status" value="1"/>
</dbReference>
<comment type="caution">
    <text evidence="9">Lacks conserved residue(s) required for the propagation of feature annotation.</text>
</comment>
<dbReference type="InterPro" id="IPR022663">
    <property type="entry name" value="DapB_C"/>
</dbReference>
<evidence type="ECO:0000256" key="7">
    <source>
        <dbReference type="ARBA" id="ARBA00023027"/>
    </source>
</evidence>
<comment type="subcellular location">
    <subcellularLocation>
        <location evidence="9">Cytoplasm</location>
    </subcellularLocation>
</comment>
<feature type="active site" description="Proton donor" evidence="9">
    <location>
        <position position="146"/>
    </location>
</feature>
<feature type="binding site" evidence="9">
    <location>
        <begin position="85"/>
        <end position="87"/>
    </location>
    <ligand>
        <name>NAD(+)</name>
        <dbReference type="ChEBI" id="CHEBI:57540"/>
    </ligand>
</feature>
<comment type="pathway">
    <text evidence="9">Amino-acid biosynthesis; L-lysine biosynthesis via DAP pathway; (S)-tetrahydrodipicolinate from L-aspartate: step 4/4.</text>
</comment>
<keyword evidence="2 9" id="KW-0963">Cytoplasm</keyword>
<organism evidence="13 14">
    <name type="scientific">Caloramator australicus RC3</name>
    <dbReference type="NCBI Taxonomy" id="857293"/>
    <lineage>
        <taxon>Bacteria</taxon>
        <taxon>Bacillati</taxon>
        <taxon>Bacillota</taxon>
        <taxon>Clostridia</taxon>
        <taxon>Eubacteriales</taxon>
        <taxon>Clostridiaceae</taxon>
        <taxon>Caloramator</taxon>
    </lineage>
</organism>
<accession>G0V4T6</accession>
<evidence type="ECO:0000256" key="4">
    <source>
        <dbReference type="ARBA" id="ARBA00022857"/>
    </source>
</evidence>
<dbReference type="EC" id="1.17.1.8" evidence="9 10"/>
<sequence length="250" mass="27613">MKVLLHGCNGKMGQVLTRIISQMEDMKIICGVDREPNKIKNPYPVYDCLSKVQEDVDVLIDFSNHSALDSILEFGLSKNVPLVICTTGFSPEEKEKMKKASEKIPILNSANMSIGINLITNLLKNIAPILYGDFDIEIIEKHHNQKLDSPSGTALMLADAINSSLQNSLEYVYGRHSKTDKRKKEELGIHAIRGGAIVGEHSVIFAGAGEVIEINHSALSRDVFAYGAIRAAKFLVGKKPNFYTMNDVLK</sequence>
<dbReference type="InterPro" id="IPR000846">
    <property type="entry name" value="DapB_N"/>
</dbReference>
<evidence type="ECO:0000256" key="1">
    <source>
        <dbReference type="ARBA" id="ARBA00006642"/>
    </source>
</evidence>
<dbReference type="RefSeq" id="WP_008907844.1">
    <property type="nucleotide sequence ID" value="NZ_CAKP01000019.1"/>
</dbReference>
<gene>
    <name evidence="9" type="primary">dapB</name>
    <name evidence="13" type="ORF">CAAU_0477</name>
</gene>
<comment type="catalytic activity">
    <reaction evidence="9">
        <text>(S)-2,3,4,5-tetrahydrodipicolinate + NAD(+) + H2O = (2S,4S)-4-hydroxy-2,3,4,5-tetrahydrodipicolinate + NADH + H(+)</text>
        <dbReference type="Rhea" id="RHEA:35323"/>
        <dbReference type="ChEBI" id="CHEBI:15377"/>
        <dbReference type="ChEBI" id="CHEBI:15378"/>
        <dbReference type="ChEBI" id="CHEBI:16845"/>
        <dbReference type="ChEBI" id="CHEBI:57540"/>
        <dbReference type="ChEBI" id="CHEBI:57945"/>
        <dbReference type="ChEBI" id="CHEBI:67139"/>
        <dbReference type="EC" id="1.17.1.8"/>
    </reaction>
</comment>
<comment type="similarity">
    <text evidence="1 9">Belongs to the DapB family.</text>
</comment>
<dbReference type="InterPro" id="IPR036291">
    <property type="entry name" value="NAD(P)-bd_dom_sf"/>
</dbReference>
<dbReference type="STRING" id="857293.CAAU_0477"/>
<dbReference type="GO" id="GO:0019877">
    <property type="term" value="P:diaminopimelate biosynthetic process"/>
    <property type="evidence" value="ECO:0007669"/>
    <property type="project" value="UniProtKB-UniRule"/>
</dbReference>
<reference evidence="13 14" key="1">
    <citation type="journal article" date="2011" name="J. Bacteriol.">
        <title>Draft genome sequence of Caloramator australicus strain RC3T, a thermoanaerobe from the Great Artesian Basin of Australia.</title>
        <authorList>
            <person name="Ogg C.D."/>
            <person name="Patel B.K.C."/>
        </authorList>
    </citation>
    <scope>NUCLEOTIDE SEQUENCE [LARGE SCALE GENOMIC DNA]</scope>
    <source>
        <strain evidence="13 14">RC3</strain>
    </source>
</reference>
<dbReference type="UniPathway" id="UPA00034">
    <property type="reaction ID" value="UER00018"/>
</dbReference>
<evidence type="ECO:0000256" key="9">
    <source>
        <dbReference type="HAMAP-Rule" id="MF_00102"/>
    </source>
</evidence>
<dbReference type="CDD" id="cd02274">
    <property type="entry name" value="DHDPR_N"/>
    <property type="match status" value="1"/>
</dbReference>
<evidence type="ECO:0000256" key="6">
    <source>
        <dbReference type="ARBA" id="ARBA00023002"/>
    </source>
</evidence>
<comment type="caution">
    <text evidence="9">Was originally thought to be a dihydrodipicolinate reductase (DHDPR), catalyzing the conversion of dihydrodipicolinate to tetrahydrodipicolinate. However, it was shown in E.coli that the substrate of the enzymatic reaction is not dihydrodipicolinate (DHDP) but in fact (2S,4S)-4-hydroxy-2,3,4,5-tetrahydrodipicolinic acid (HTPA), the product released by the DapA-catalyzed reaction.</text>
</comment>
<evidence type="ECO:0000313" key="13">
    <source>
        <dbReference type="EMBL" id="CCC58126.1"/>
    </source>
</evidence>
<dbReference type="Gene3D" id="3.30.360.10">
    <property type="entry name" value="Dihydrodipicolinate Reductase, domain 2"/>
    <property type="match status" value="1"/>
</dbReference>
<evidence type="ECO:0000256" key="5">
    <source>
        <dbReference type="ARBA" id="ARBA00022915"/>
    </source>
</evidence>